<organism evidence="1 2">
    <name type="scientific">Atta colombica</name>
    <dbReference type="NCBI Taxonomy" id="520822"/>
    <lineage>
        <taxon>Eukaryota</taxon>
        <taxon>Metazoa</taxon>
        <taxon>Ecdysozoa</taxon>
        <taxon>Arthropoda</taxon>
        <taxon>Hexapoda</taxon>
        <taxon>Insecta</taxon>
        <taxon>Pterygota</taxon>
        <taxon>Neoptera</taxon>
        <taxon>Endopterygota</taxon>
        <taxon>Hymenoptera</taxon>
        <taxon>Apocrita</taxon>
        <taxon>Aculeata</taxon>
        <taxon>Formicoidea</taxon>
        <taxon>Formicidae</taxon>
        <taxon>Myrmicinae</taxon>
        <taxon>Atta</taxon>
    </lineage>
</organism>
<sequence>NKILVDGRIFITPKFFDPNMSWYNSSCMCDGIINVFRVHVCILRFFL</sequence>
<dbReference type="EMBL" id="KQ976556">
    <property type="protein sequence ID" value="KYM80787.1"/>
    <property type="molecule type" value="Genomic_DNA"/>
</dbReference>
<dbReference type="Proteomes" id="UP000078540">
    <property type="component" value="Unassembled WGS sequence"/>
</dbReference>
<keyword evidence="2" id="KW-1185">Reference proteome</keyword>
<evidence type="ECO:0000313" key="2">
    <source>
        <dbReference type="Proteomes" id="UP000078540"/>
    </source>
</evidence>
<feature type="non-terminal residue" evidence="1">
    <location>
        <position position="1"/>
    </location>
</feature>
<gene>
    <name evidence="1" type="ORF">ALC53_08788</name>
</gene>
<protein>
    <submittedName>
        <fullName evidence="1">Uncharacterized protein</fullName>
    </submittedName>
</protein>
<dbReference type="AlphaFoldDB" id="A0A195B978"/>
<evidence type="ECO:0000313" key="1">
    <source>
        <dbReference type="EMBL" id="KYM80787.1"/>
    </source>
</evidence>
<proteinExistence type="predicted"/>
<accession>A0A195B978</accession>
<name>A0A195B978_9HYME</name>
<reference evidence="1 2" key="1">
    <citation type="submission" date="2015-09" db="EMBL/GenBank/DDBJ databases">
        <title>Atta colombica WGS genome.</title>
        <authorList>
            <person name="Nygaard S."/>
            <person name="Hu H."/>
            <person name="Boomsma J."/>
            <person name="Zhang G."/>
        </authorList>
    </citation>
    <scope>NUCLEOTIDE SEQUENCE [LARGE SCALE GENOMIC DNA]</scope>
    <source>
        <strain evidence="1">Treedump-2</strain>
        <tissue evidence="1">Whole body</tissue>
    </source>
</reference>